<name>A0A813FY06_POLGL</name>
<evidence type="ECO:0000313" key="5">
    <source>
        <dbReference type="EMBL" id="CAE8687778.1"/>
    </source>
</evidence>
<dbReference type="Proteomes" id="UP000654075">
    <property type="component" value="Unassembled WGS sequence"/>
</dbReference>
<comment type="caution">
    <text evidence="4">The sequence shown here is derived from an EMBL/GenBank/DDBJ whole genome shotgun (WGS) entry which is preliminary data.</text>
</comment>
<gene>
    <name evidence="4" type="ORF">PGLA1383_LOCUS35321</name>
    <name evidence="5" type="ORF">PGLA2088_LOCUS25605</name>
</gene>
<sequence length="109" mass="11442">MARKNTCLALGVAALVLAAVACYSLLPASDSFVSAPGTSTATLRGNIAAQAERREREPTARDEQFGKPPPTEAPFETSNTLFNFTALLGFVVLVLFLGITLGDRVGDQG</sequence>
<keyword evidence="2" id="KW-0812">Transmembrane</keyword>
<keyword evidence="2" id="KW-1133">Transmembrane helix</keyword>
<evidence type="ECO:0000256" key="1">
    <source>
        <dbReference type="SAM" id="MobiDB-lite"/>
    </source>
</evidence>
<feature type="compositionally biased region" description="Basic and acidic residues" evidence="1">
    <location>
        <begin position="51"/>
        <end position="65"/>
    </location>
</feature>
<keyword evidence="3" id="KW-0732">Signal</keyword>
<dbReference type="Proteomes" id="UP000626109">
    <property type="component" value="Unassembled WGS sequence"/>
</dbReference>
<evidence type="ECO:0000256" key="2">
    <source>
        <dbReference type="SAM" id="Phobius"/>
    </source>
</evidence>
<keyword evidence="2" id="KW-0472">Membrane</keyword>
<organism evidence="4 6">
    <name type="scientific">Polarella glacialis</name>
    <name type="common">Dinoflagellate</name>
    <dbReference type="NCBI Taxonomy" id="89957"/>
    <lineage>
        <taxon>Eukaryota</taxon>
        <taxon>Sar</taxon>
        <taxon>Alveolata</taxon>
        <taxon>Dinophyceae</taxon>
        <taxon>Suessiales</taxon>
        <taxon>Suessiaceae</taxon>
        <taxon>Polarella</taxon>
    </lineage>
</organism>
<reference evidence="4" key="1">
    <citation type="submission" date="2021-02" db="EMBL/GenBank/DDBJ databases">
        <authorList>
            <person name="Dougan E. K."/>
            <person name="Rhodes N."/>
            <person name="Thang M."/>
            <person name="Chan C."/>
        </authorList>
    </citation>
    <scope>NUCLEOTIDE SEQUENCE</scope>
</reference>
<protein>
    <submittedName>
        <fullName evidence="4">Uncharacterized protein</fullName>
    </submittedName>
</protein>
<dbReference type="PROSITE" id="PS51257">
    <property type="entry name" value="PROKAR_LIPOPROTEIN"/>
    <property type="match status" value="1"/>
</dbReference>
<proteinExistence type="predicted"/>
<feature type="region of interest" description="Disordered" evidence="1">
    <location>
        <begin position="33"/>
        <end position="74"/>
    </location>
</feature>
<keyword evidence="6" id="KW-1185">Reference proteome</keyword>
<dbReference type="EMBL" id="CAJNNV010026241">
    <property type="protein sequence ID" value="CAE8617660.1"/>
    <property type="molecule type" value="Genomic_DNA"/>
</dbReference>
<accession>A0A813FY06</accession>
<feature type="chain" id="PRO_5036221971" evidence="3">
    <location>
        <begin position="23"/>
        <end position="109"/>
    </location>
</feature>
<feature type="transmembrane region" description="Helical" evidence="2">
    <location>
        <begin position="81"/>
        <end position="101"/>
    </location>
</feature>
<feature type="signal peptide" evidence="3">
    <location>
        <begin position="1"/>
        <end position="22"/>
    </location>
</feature>
<dbReference type="AlphaFoldDB" id="A0A813FY06"/>
<evidence type="ECO:0000256" key="3">
    <source>
        <dbReference type="SAM" id="SignalP"/>
    </source>
</evidence>
<evidence type="ECO:0000313" key="4">
    <source>
        <dbReference type="EMBL" id="CAE8617660.1"/>
    </source>
</evidence>
<evidence type="ECO:0000313" key="6">
    <source>
        <dbReference type="Proteomes" id="UP000654075"/>
    </source>
</evidence>
<dbReference type="EMBL" id="CAJNNW010026797">
    <property type="protein sequence ID" value="CAE8687778.1"/>
    <property type="molecule type" value="Genomic_DNA"/>
</dbReference>